<dbReference type="PaxDb" id="121845-A0A3Q0ITE2"/>
<dbReference type="GeneID" id="103507189"/>
<evidence type="ECO:0000313" key="1">
    <source>
        <dbReference type="Proteomes" id="UP000079169"/>
    </source>
</evidence>
<dbReference type="AlphaFoldDB" id="A0A3Q0ITE2"/>
<protein>
    <submittedName>
        <fullName evidence="2">Uncharacterized protein LOC103507189</fullName>
    </submittedName>
</protein>
<dbReference type="Proteomes" id="UP000079169">
    <property type="component" value="Unplaced"/>
</dbReference>
<keyword evidence="1" id="KW-1185">Reference proteome</keyword>
<organism evidence="1 2">
    <name type="scientific">Diaphorina citri</name>
    <name type="common">Asian citrus psyllid</name>
    <dbReference type="NCBI Taxonomy" id="121845"/>
    <lineage>
        <taxon>Eukaryota</taxon>
        <taxon>Metazoa</taxon>
        <taxon>Ecdysozoa</taxon>
        <taxon>Arthropoda</taxon>
        <taxon>Hexapoda</taxon>
        <taxon>Insecta</taxon>
        <taxon>Pterygota</taxon>
        <taxon>Neoptera</taxon>
        <taxon>Paraneoptera</taxon>
        <taxon>Hemiptera</taxon>
        <taxon>Sternorrhyncha</taxon>
        <taxon>Psylloidea</taxon>
        <taxon>Psyllidae</taxon>
        <taxon>Diaphorininae</taxon>
        <taxon>Diaphorina</taxon>
    </lineage>
</organism>
<gene>
    <name evidence="2" type="primary">LOC103507189</name>
</gene>
<sequence length="148" mass="17960">MKEHEDHFLIQKQIKQEISSEDCQFDNYTWDRVIAERKQELRWEKRVEDYKKGLITTGLYVDEKDKNTHWTDRYSGFWFPHNFRRRRAVNLAVDTLADQYRELEVLRNVENAQRKRRAVRNGVMADGDRMRPFEDAPRGVVKSNHFIM</sequence>
<reference evidence="2" key="1">
    <citation type="submission" date="2025-08" db="UniProtKB">
        <authorList>
            <consortium name="RefSeq"/>
        </authorList>
    </citation>
    <scope>IDENTIFICATION</scope>
</reference>
<accession>A0A3Q0ITE2</accession>
<evidence type="ECO:0000313" key="2">
    <source>
        <dbReference type="RefSeq" id="XP_026677918.1"/>
    </source>
</evidence>
<dbReference type="RefSeq" id="XP_026677918.1">
    <property type="nucleotide sequence ID" value="XM_026822117.1"/>
</dbReference>
<name>A0A3Q0ITE2_DIACI</name>
<proteinExistence type="predicted"/>
<dbReference type="KEGG" id="dci:103507189"/>